<protein>
    <recommendedName>
        <fullName evidence="1">Transcription regulator TrmB N-terminal domain-containing protein</fullName>
    </recommendedName>
</protein>
<sequence>MSKDLTEQLANLGFTDHQAKLYLAGLKLGTCLMIHLSKAARVKRSTAYYAIEELERRRFFSTKKIGKRTYYLAASPDKLVSMTLNRLKFVRKIYPHLKSIQNSK</sequence>
<accession>A0A1G1Y065</accession>
<feature type="domain" description="Transcription regulator TrmB N-terminal" evidence="1">
    <location>
        <begin position="9"/>
        <end position="76"/>
    </location>
</feature>
<evidence type="ECO:0000313" key="2">
    <source>
        <dbReference type="EMBL" id="OGY45236.1"/>
    </source>
</evidence>
<dbReference type="Proteomes" id="UP000176241">
    <property type="component" value="Unassembled WGS sequence"/>
</dbReference>
<organism evidence="2 3">
    <name type="scientific">Candidatus Buchananbacteria bacterium RIFCSPHIGHO2_01_FULL_39_8</name>
    <dbReference type="NCBI Taxonomy" id="1797533"/>
    <lineage>
        <taxon>Bacteria</taxon>
        <taxon>Candidatus Buchananiibacteriota</taxon>
    </lineage>
</organism>
<evidence type="ECO:0000259" key="1">
    <source>
        <dbReference type="Pfam" id="PF01978"/>
    </source>
</evidence>
<dbReference type="Pfam" id="PF01978">
    <property type="entry name" value="TrmB"/>
    <property type="match status" value="1"/>
</dbReference>
<dbReference type="EMBL" id="MHIC01000017">
    <property type="protein sequence ID" value="OGY45236.1"/>
    <property type="molecule type" value="Genomic_DNA"/>
</dbReference>
<dbReference type="InterPro" id="IPR002831">
    <property type="entry name" value="Tscrpt_reg_TrmB_N"/>
</dbReference>
<name>A0A1G1Y065_9BACT</name>
<evidence type="ECO:0000313" key="3">
    <source>
        <dbReference type="Proteomes" id="UP000176241"/>
    </source>
</evidence>
<dbReference type="InterPro" id="IPR036388">
    <property type="entry name" value="WH-like_DNA-bd_sf"/>
</dbReference>
<gene>
    <name evidence="2" type="ORF">A2731_01810</name>
</gene>
<dbReference type="Gene3D" id="1.10.10.10">
    <property type="entry name" value="Winged helix-like DNA-binding domain superfamily/Winged helix DNA-binding domain"/>
    <property type="match status" value="1"/>
</dbReference>
<dbReference type="STRING" id="1797533.A2731_01810"/>
<dbReference type="AlphaFoldDB" id="A0A1G1Y065"/>
<proteinExistence type="predicted"/>
<reference evidence="2 3" key="1">
    <citation type="journal article" date="2016" name="Nat. Commun.">
        <title>Thousands of microbial genomes shed light on interconnected biogeochemical processes in an aquifer system.</title>
        <authorList>
            <person name="Anantharaman K."/>
            <person name="Brown C.T."/>
            <person name="Hug L.A."/>
            <person name="Sharon I."/>
            <person name="Castelle C.J."/>
            <person name="Probst A.J."/>
            <person name="Thomas B.C."/>
            <person name="Singh A."/>
            <person name="Wilkins M.J."/>
            <person name="Karaoz U."/>
            <person name="Brodie E.L."/>
            <person name="Williams K.H."/>
            <person name="Hubbard S.S."/>
            <person name="Banfield J.F."/>
        </authorList>
    </citation>
    <scope>NUCLEOTIDE SEQUENCE [LARGE SCALE GENOMIC DNA]</scope>
</reference>
<comment type="caution">
    <text evidence="2">The sequence shown here is derived from an EMBL/GenBank/DDBJ whole genome shotgun (WGS) entry which is preliminary data.</text>
</comment>